<dbReference type="GO" id="GO:0032797">
    <property type="term" value="C:SMN complex"/>
    <property type="evidence" value="ECO:0007669"/>
    <property type="project" value="TreeGrafter"/>
</dbReference>
<evidence type="ECO:0000313" key="6">
    <source>
        <dbReference type="Ensembl" id="ENSCMIP00000014960.1"/>
    </source>
</evidence>
<dbReference type="GO" id="GO:0000387">
    <property type="term" value="P:spliceosomal snRNP assembly"/>
    <property type="evidence" value="ECO:0007669"/>
    <property type="project" value="TreeGrafter"/>
</dbReference>
<feature type="compositionally biased region" description="Low complexity" evidence="1">
    <location>
        <begin position="432"/>
        <end position="442"/>
    </location>
</feature>
<dbReference type="GeneTree" id="ENSGT00620000088064"/>
<dbReference type="InterPro" id="IPR052640">
    <property type="entry name" value="Gemin-5"/>
</dbReference>
<name>A0A4W3HI22_CALMI</name>
<dbReference type="Pfam" id="PF23777">
    <property type="entry name" value="GEMI5_RBS"/>
    <property type="match status" value="2"/>
</dbReference>
<dbReference type="InterPro" id="IPR036322">
    <property type="entry name" value="WD40_repeat_dom_sf"/>
</dbReference>
<dbReference type="GO" id="GO:0005634">
    <property type="term" value="C:nucleus"/>
    <property type="evidence" value="ECO:0007669"/>
    <property type="project" value="TreeGrafter"/>
</dbReference>
<keyword evidence="2" id="KW-1133">Transmembrane helix</keyword>
<evidence type="ECO:0000256" key="1">
    <source>
        <dbReference type="SAM" id="MobiDB-lite"/>
    </source>
</evidence>
<feature type="domain" description="Gem-associated protein 5 second beta-propeller" evidence="4">
    <location>
        <begin position="90"/>
        <end position="361"/>
    </location>
</feature>
<keyword evidence="2" id="KW-0812">Transmembrane</keyword>
<dbReference type="Ensembl" id="ENSCMIT00000015273.1">
    <property type="protein sequence ID" value="ENSCMIP00000014960.1"/>
    <property type="gene ID" value="ENSCMIG00000007323.1"/>
</dbReference>
<evidence type="ECO:0000259" key="5">
    <source>
        <dbReference type="Pfam" id="PF23777"/>
    </source>
</evidence>
<evidence type="ECO:0000259" key="4">
    <source>
        <dbReference type="Pfam" id="PF23775"/>
    </source>
</evidence>
<evidence type="ECO:0000256" key="2">
    <source>
        <dbReference type="SAM" id="Phobius"/>
    </source>
</evidence>
<dbReference type="InterPro" id="IPR001680">
    <property type="entry name" value="WD40_rpt"/>
</dbReference>
<feature type="domain" description="Gem-associated protein 5 TPR" evidence="3">
    <location>
        <begin position="509"/>
        <end position="712"/>
    </location>
</feature>
<feature type="region of interest" description="Disordered" evidence="1">
    <location>
        <begin position="915"/>
        <end position="937"/>
    </location>
</feature>
<keyword evidence="7" id="KW-1185">Reference proteome</keyword>
<dbReference type="InterPro" id="IPR056420">
    <property type="entry name" value="GEMI5_RBS"/>
</dbReference>
<evidence type="ECO:0000313" key="7">
    <source>
        <dbReference type="Proteomes" id="UP000314986"/>
    </source>
</evidence>
<evidence type="ECO:0000259" key="3">
    <source>
        <dbReference type="Pfam" id="PF23774"/>
    </source>
</evidence>
<feature type="domain" description="Gem-associated protein 5 RBS" evidence="5">
    <location>
        <begin position="769"/>
        <end position="913"/>
    </location>
</feature>
<dbReference type="SMART" id="SM00320">
    <property type="entry name" value="WD40"/>
    <property type="match status" value="5"/>
</dbReference>
<dbReference type="PANTHER" id="PTHR46362:SF1">
    <property type="entry name" value="GEM-ASSOCIATED PROTEIN 5"/>
    <property type="match status" value="1"/>
</dbReference>
<accession>A0A4W3HI22</accession>
<dbReference type="InterPro" id="IPR056421">
    <property type="entry name" value="TPR_GEMI5"/>
</dbReference>
<dbReference type="Proteomes" id="UP000314986">
    <property type="component" value="Unassembled WGS sequence"/>
</dbReference>
<dbReference type="Pfam" id="PF23775">
    <property type="entry name" value="Beta-prop_RIG_2nd"/>
    <property type="match status" value="1"/>
</dbReference>
<proteinExistence type="predicted"/>
<feature type="transmembrane region" description="Helical" evidence="2">
    <location>
        <begin position="32"/>
        <end position="51"/>
    </location>
</feature>
<dbReference type="InterPro" id="IPR056424">
    <property type="entry name" value="Beta-prop_GEMI5_2nd"/>
</dbReference>
<dbReference type="Pfam" id="PF23774">
    <property type="entry name" value="TPR_GEMI5"/>
    <property type="match status" value="1"/>
</dbReference>
<feature type="compositionally biased region" description="Basic and acidic residues" evidence="1">
    <location>
        <begin position="365"/>
        <end position="375"/>
    </location>
</feature>
<organism evidence="6 7">
    <name type="scientific">Callorhinchus milii</name>
    <name type="common">Ghost shark</name>
    <dbReference type="NCBI Taxonomy" id="7868"/>
    <lineage>
        <taxon>Eukaryota</taxon>
        <taxon>Metazoa</taxon>
        <taxon>Chordata</taxon>
        <taxon>Craniata</taxon>
        <taxon>Vertebrata</taxon>
        <taxon>Chondrichthyes</taxon>
        <taxon>Holocephali</taxon>
        <taxon>Chimaeriformes</taxon>
        <taxon>Callorhinchidae</taxon>
        <taxon>Callorhinchus</taxon>
    </lineage>
</organism>
<dbReference type="InterPro" id="IPR015943">
    <property type="entry name" value="WD40/YVTN_repeat-like_dom_sf"/>
</dbReference>
<reference evidence="6" key="4">
    <citation type="submission" date="2025-08" db="UniProtKB">
        <authorList>
            <consortium name="Ensembl"/>
        </authorList>
    </citation>
    <scope>IDENTIFICATION</scope>
</reference>
<dbReference type="GO" id="GO:0003730">
    <property type="term" value="F:mRNA 3'-UTR binding"/>
    <property type="evidence" value="ECO:0007669"/>
    <property type="project" value="TreeGrafter"/>
</dbReference>
<feature type="region of interest" description="Disordered" evidence="1">
    <location>
        <begin position="361"/>
        <end position="478"/>
    </location>
</feature>
<feature type="compositionally biased region" description="Basic and acidic residues" evidence="1">
    <location>
        <begin position="998"/>
        <end position="1043"/>
    </location>
</feature>
<dbReference type="AlphaFoldDB" id="A0A4W3HI22"/>
<keyword evidence="2" id="KW-0472">Membrane</keyword>
<feature type="compositionally biased region" description="Basic and acidic residues" evidence="1">
    <location>
        <begin position="405"/>
        <end position="431"/>
    </location>
</feature>
<feature type="region of interest" description="Disordered" evidence="1">
    <location>
        <begin position="984"/>
        <end position="1052"/>
    </location>
</feature>
<reference evidence="7" key="3">
    <citation type="journal article" date="2014" name="Nature">
        <title>Elephant shark genome provides unique insights into gnathostome evolution.</title>
        <authorList>
            <consortium name="International Elephant Shark Genome Sequencing Consortium"/>
            <person name="Venkatesh B."/>
            <person name="Lee A.P."/>
            <person name="Ravi V."/>
            <person name="Maurya A.K."/>
            <person name="Lian M.M."/>
            <person name="Swann J.B."/>
            <person name="Ohta Y."/>
            <person name="Flajnik M.F."/>
            <person name="Sutoh Y."/>
            <person name="Kasahara M."/>
            <person name="Hoon S."/>
            <person name="Gangu V."/>
            <person name="Roy S.W."/>
            <person name="Irimia M."/>
            <person name="Korzh V."/>
            <person name="Kondrychyn I."/>
            <person name="Lim Z.W."/>
            <person name="Tay B.H."/>
            <person name="Tohari S."/>
            <person name="Kong K.W."/>
            <person name="Ho S."/>
            <person name="Lorente-Galdos B."/>
            <person name="Quilez J."/>
            <person name="Marques-Bonet T."/>
            <person name="Raney B.J."/>
            <person name="Ingham P.W."/>
            <person name="Tay A."/>
            <person name="Hillier L.W."/>
            <person name="Minx P."/>
            <person name="Boehm T."/>
            <person name="Wilson R.K."/>
            <person name="Brenner S."/>
            <person name="Warren W.C."/>
        </authorList>
    </citation>
    <scope>NUCLEOTIDE SEQUENCE [LARGE SCALE GENOMIC DNA]</scope>
</reference>
<dbReference type="Gene3D" id="2.130.10.10">
    <property type="entry name" value="YVTN repeat-like/Quinoprotein amine dehydrogenase"/>
    <property type="match status" value="1"/>
</dbReference>
<reference evidence="7" key="2">
    <citation type="journal article" date="2007" name="PLoS Biol.">
        <title>Survey sequencing and comparative analysis of the elephant shark (Callorhinchus milii) genome.</title>
        <authorList>
            <person name="Venkatesh B."/>
            <person name="Kirkness E.F."/>
            <person name="Loh Y.H."/>
            <person name="Halpern A.L."/>
            <person name="Lee A.P."/>
            <person name="Johnson J."/>
            <person name="Dandona N."/>
            <person name="Viswanathan L.D."/>
            <person name="Tay A."/>
            <person name="Venter J.C."/>
            <person name="Strausberg R.L."/>
            <person name="Brenner S."/>
        </authorList>
    </citation>
    <scope>NUCLEOTIDE SEQUENCE [LARGE SCALE GENOMIC DNA]</scope>
</reference>
<reference evidence="7" key="1">
    <citation type="journal article" date="2006" name="Science">
        <title>Ancient noncoding elements conserved in the human genome.</title>
        <authorList>
            <person name="Venkatesh B."/>
            <person name="Kirkness E.F."/>
            <person name="Loh Y.H."/>
            <person name="Halpern A.L."/>
            <person name="Lee A.P."/>
            <person name="Johnson J."/>
            <person name="Dandona N."/>
            <person name="Viswanathan L.D."/>
            <person name="Tay A."/>
            <person name="Venter J.C."/>
            <person name="Strausberg R.L."/>
            <person name="Brenner S."/>
        </authorList>
    </citation>
    <scope>NUCLEOTIDE SEQUENCE [LARGE SCALE GENOMIC DNA]</scope>
</reference>
<sequence length="1132" mass="124078">QSGNWTQAEGWDQEGVEGTKSNARIIIIKMQILSLFCLFANPLWVWVVLGADIAFPVQVKCWDLETLDCLWTQPTLGGFVYCLSFSPVSTGCLAVGVGDGMIRVWNTVSLKNNYDVKTLWQGIKSKVTSLCWHPTKEGCLAFGTDDGKVGIYDVYSNKPPQISSSYHRKTVYALVWGPPLPPVASGESLGLTLRLVNMCVCLFVSDLWVGHAGSGIDRLTSLLMVYPQHKLPSHSEISWKPDGKVMAVGNEDGSVEILQAPSLRLLCTVQQHHKLINAVRWHHPHGSRRDLAFLLASASNNAIIYVHDLKTILENPPDVPITLTEPYRTLSGHTAKITNLAWSPHHDGRLVSVCYDGTAQVSAHHGHDGGGESESRGWGYSKKNSELERKRSTFPKPKSKKNRKIPSERERESGESPDTRSHRDWREREQPPETVTEPTSVPNGTATRGESRGAVGKRRKGGSVLPLSGASDHRPKEELHQDCVNLASVLYSKGKPEGPLPGEGERIQLGLFVDRAALYRMFAEEGRSHLESGHPELHHQLLLWKGDVRGALQVAAQRGELSDSLLAMAPMGMDIILRNTRSPSPSLAIYLIVSHSLSVSHSLCVCVSLSHSFLFREAIAIAKARLPPTDPLISELLGSWAASLAKDGHYSVAAKCYLTSRCPYDAAKVLARKGDTVSLRTAAEVARLAGEVELSASLALRCAQDLVSQRDWLTAQEVLQQQQSLLGQRLLLCTHELLYRRLEERDVLLWRSANAPRFHSWGALASQSFLSSVQGVWRGEFGLETSETDNLETLRKQLSTTECPPATPNTPPKQLLLTVAQEVCGVGLSELMGDSSGAVTHTLGAVTRCLDAAHFTLMQEVNRLLLPEGLESVSGLGSRLDGSDCEGMDALRSLEAFWCYGELYRLWWAARESPDAADGDLPPAPDGDGLHRETSGSAAVLSGVPGLLSACSRLLSEDHARMQALGQQITEIREAVGKLICQHRESVRTEPGEEEEGEREKVEGEREKVEGEREKEEDGERGKEEDGERGKEEEGERGKESRETMSVNGDVDTMGEQETEAGASLLGPSAPSADGDTLRYVGLSIFGSLLTRPIQPPITPALVRLHRLPVRELIQFKILSFVFESLHALAAP</sequence>
<protein>
    <submittedName>
        <fullName evidence="6">Gem-associated protein 5-like</fullName>
    </submittedName>
</protein>
<dbReference type="SUPFAM" id="SSF50978">
    <property type="entry name" value="WD40 repeat-like"/>
    <property type="match status" value="1"/>
</dbReference>
<dbReference type="PANTHER" id="PTHR46362">
    <property type="entry name" value="GEM-ASSOCIATED PROTEIN 5"/>
    <property type="match status" value="1"/>
</dbReference>
<feature type="domain" description="Gem-associated protein 5 RBS" evidence="5">
    <location>
        <begin position="947"/>
        <end position="1011"/>
    </location>
</feature>
<reference evidence="6" key="5">
    <citation type="submission" date="2025-09" db="UniProtKB">
        <authorList>
            <consortium name="Ensembl"/>
        </authorList>
    </citation>
    <scope>IDENTIFICATION</scope>
</reference>